<feature type="domain" description="C3H1-type" evidence="7">
    <location>
        <begin position="253"/>
        <end position="281"/>
    </location>
</feature>
<feature type="domain" description="C3H1-type" evidence="7">
    <location>
        <begin position="48"/>
        <end position="76"/>
    </location>
</feature>
<dbReference type="PANTHER" id="PTHR12506">
    <property type="entry name" value="PROTEIN PHOSPHATASE RELATED"/>
    <property type="match status" value="1"/>
</dbReference>
<evidence type="ECO:0000259" key="7">
    <source>
        <dbReference type="PROSITE" id="PS50103"/>
    </source>
</evidence>
<keyword evidence="2 5" id="KW-0863">Zinc-finger</keyword>
<evidence type="ECO:0000256" key="6">
    <source>
        <dbReference type="SAM" id="MobiDB-lite"/>
    </source>
</evidence>
<gene>
    <name evidence="8" type="ORF">FSB_LOCUS149</name>
</gene>
<organism evidence="8">
    <name type="scientific">Fagus sylvatica</name>
    <name type="common">Beechnut</name>
    <dbReference type="NCBI Taxonomy" id="28930"/>
    <lineage>
        <taxon>Eukaryota</taxon>
        <taxon>Viridiplantae</taxon>
        <taxon>Streptophyta</taxon>
        <taxon>Embryophyta</taxon>
        <taxon>Tracheophyta</taxon>
        <taxon>Spermatophyta</taxon>
        <taxon>Magnoliopsida</taxon>
        <taxon>eudicotyledons</taxon>
        <taxon>Gunneridae</taxon>
        <taxon>Pentapetalae</taxon>
        <taxon>rosids</taxon>
        <taxon>fabids</taxon>
        <taxon>Fagales</taxon>
        <taxon>Fagaceae</taxon>
        <taxon>Fagus</taxon>
    </lineage>
</organism>
<dbReference type="PANTHER" id="PTHR12506:SF43">
    <property type="entry name" value="ZINC FINGER CCCH DOMAIN-CONTAINING PROTEIN 32"/>
    <property type="match status" value="1"/>
</dbReference>
<dbReference type="InterPro" id="IPR036855">
    <property type="entry name" value="Znf_CCCH_sf"/>
</dbReference>
<evidence type="ECO:0000256" key="2">
    <source>
        <dbReference type="ARBA" id="ARBA00022771"/>
    </source>
</evidence>
<name>A0A2N9E145_FAGSY</name>
<feature type="compositionally biased region" description="Low complexity" evidence="6">
    <location>
        <begin position="410"/>
        <end position="422"/>
    </location>
</feature>
<reference evidence="8" key="1">
    <citation type="submission" date="2018-02" db="EMBL/GenBank/DDBJ databases">
        <authorList>
            <person name="Cohen D.B."/>
            <person name="Kent A.D."/>
        </authorList>
    </citation>
    <scope>NUCLEOTIDE SEQUENCE</scope>
</reference>
<accession>A0A2N9E145</accession>
<dbReference type="SUPFAM" id="SSF90229">
    <property type="entry name" value="CCCH zinc finger"/>
    <property type="match status" value="4"/>
</dbReference>
<evidence type="ECO:0000313" key="8">
    <source>
        <dbReference type="EMBL" id="SPC72267.1"/>
    </source>
</evidence>
<dbReference type="InterPro" id="IPR050974">
    <property type="entry name" value="Plant_ZF_CCCH"/>
</dbReference>
<feature type="region of interest" description="Disordered" evidence="6">
    <location>
        <begin position="360"/>
        <end position="389"/>
    </location>
</feature>
<feature type="compositionally biased region" description="Polar residues" evidence="6">
    <location>
        <begin position="376"/>
        <end position="389"/>
    </location>
</feature>
<dbReference type="AlphaFoldDB" id="A0A2N9E145"/>
<dbReference type="EMBL" id="OIVN01000002">
    <property type="protein sequence ID" value="SPC72267.1"/>
    <property type="molecule type" value="Genomic_DNA"/>
</dbReference>
<feature type="zinc finger region" description="C3H1-type" evidence="5">
    <location>
        <begin position="100"/>
        <end position="127"/>
    </location>
</feature>
<evidence type="ECO:0000256" key="4">
    <source>
        <dbReference type="ARBA" id="ARBA00023125"/>
    </source>
</evidence>
<feature type="compositionally biased region" description="Low complexity" evidence="6">
    <location>
        <begin position="234"/>
        <end position="243"/>
    </location>
</feature>
<feature type="region of interest" description="Disordered" evidence="6">
    <location>
        <begin position="410"/>
        <end position="448"/>
    </location>
</feature>
<dbReference type="InterPro" id="IPR000571">
    <property type="entry name" value="Znf_CCCH"/>
</dbReference>
<feature type="compositionally biased region" description="Basic and acidic residues" evidence="6">
    <location>
        <begin position="439"/>
        <end position="448"/>
    </location>
</feature>
<evidence type="ECO:0000256" key="5">
    <source>
        <dbReference type="PROSITE-ProRule" id="PRU00723"/>
    </source>
</evidence>
<keyword evidence="4" id="KW-0238">DNA-binding</keyword>
<dbReference type="GO" id="GO:0008270">
    <property type="term" value="F:zinc ion binding"/>
    <property type="evidence" value="ECO:0007669"/>
    <property type="project" value="UniProtKB-KW"/>
</dbReference>
<dbReference type="GO" id="GO:0003677">
    <property type="term" value="F:DNA binding"/>
    <property type="evidence" value="ECO:0007669"/>
    <property type="project" value="UniProtKB-KW"/>
</dbReference>
<dbReference type="GO" id="GO:0003729">
    <property type="term" value="F:mRNA binding"/>
    <property type="evidence" value="ECO:0007669"/>
    <property type="project" value="TreeGrafter"/>
</dbReference>
<dbReference type="PROSITE" id="PS50103">
    <property type="entry name" value="ZF_C3H1"/>
    <property type="match status" value="4"/>
</dbReference>
<keyword evidence="3 5" id="KW-0862">Zinc</keyword>
<feature type="domain" description="C3H1-type" evidence="7">
    <location>
        <begin position="297"/>
        <end position="325"/>
    </location>
</feature>
<protein>
    <recommendedName>
        <fullName evidence="7">C3H1-type domain-containing protein</fullName>
    </recommendedName>
</protein>
<dbReference type="Pfam" id="PF00642">
    <property type="entry name" value="zf-CCCH"/>
    <property type="match status" value="4"/>
</dbReference>
<feature type="zinc finger region" description="C3H1-type" evidence="5">
    <location>
        <begin position="297"/>
        <end position="325"/>
    </location>
</feature>
<dbReference type="SMART" id="SM00356">
    <property type="entry name" value="ZnF_C3H1"/>
    <property type="match status" value="4"/>
</dbReference>
<evidence type="ECO:0000256" key="1">
    <source>
        <dbReference type="ARBA" id="ARBA00022723"/>
    </source>
</evidence>
<keyword evidence="1 5" id="KW-0479">Metal-binding</keyword>
<dbReference type="Gene3D" id="4.10.1000.10">
    <property type="entry name" value="Zinc finger, CCCH-type"/>
    <property type="match status" value="2"/>
</dbReference>
<sequence>MDLYGRIPPRNGSQSGQQPEWVPAGAETGIEESMWHLGLRSNESYPERQGVPNCVYYMRTGFCGYGGRCRYNHPHDRAAVAEAVRATGEYPERPGEPACQGEKDCSYYLKTGHCKFGITCKFHHPQPAGTSMPVSAPQFYPQVQSPSLPTPDQYGGASNSLRVHRPPLLHGSYVPGTYGPVLLPPGVVPIPGWNPYSAPLSPVLSPGAQPGVGTTSLYGVPPTTPALPRPYPSFPSSADPSSSNQKEQAFPERPGETECPYYMRTGDCKFGLSCRYHHPRDRVAPRTVLSPSGLPLRPGVQPCAFYVQNGHCKFGSTCKFDHPVESMRYSPSASSLIDIPIAPYPVGSLLATLAPSSSSSELRPELISGSKKESYSTRMPSSGNTSSSVGLIYSQTGSVSLSEVQLSSQISSPLSSGRSSRQGGEHKISSPLSSGRITRQGDEVHHSS</sequence>
<feature type="domain" description="C3H1-type" evidence="7">
    <location>
        <begin position="100"/>
        <end position="127"/>
    </location>
</feature>
<proteinExistence type="predicted"/>
<feature type="region of interest" description="Disordered" evidence="6">
    <location>
        <begin position="214"/>
        <end position="256"/>
    </location>
</feature>
<feature type="compositionally biased region" description="Pro residues" evidence="6">
    <location>
        <begin position="222"/>
        <end position="233"/>
    </location>
</feature>
<feature type="zinc finger region" description="C3H1-type" evidence="5">
    <location>
        <begin position="48"/>
        <end position="76"/>
    </location>
</feature>
<feature type="zinc finger region" description="C3H1-type" evidence="5">
    <location>
        <begin position="253"/>
        <end position="281"/>
    </location>
</feature>
<evidence type="ECO:0000256" key="3">
    <source>
        <dbReference type="ARBA" id="ARBA00022833"/>
    </source>
</evidence>
<feature type="region of interest" description="Disordered" evidence="6">
    <location>
        <begin position="1"/>
        <end position="23"/>
    </location>
</feature>